<sequence>MRVKVTPELCDLEAAHTLSFYARALDMTCQLDHDYVLQLRIEFSILQTSDLEAPTSHKLREVFDGQNKARTEEGGQQGSCWTTTHSRFCWMGPIRSSSRKKPAAATAATAVAASHDVDFVHLWRQLAAVGWKSKRPRGIEREWRCSSPDKTHVLVGESAVVNFAFESGLLKDSEEGDVVQEEEDAVQEGGVNTVDGIFCPSSDNDVKLTQAAVMRAFGLSLGDRQDHDDGSDAAGAAAGFGGTSFRRRLQDVKDDANILQDGEGSCDYVNYSSGVSDDDGMCDDEVEPGCGQLSNDEDVLSDSDTVEMDTAFFTSLQVGNSALSRAAVNNREEILRGMTWTAVSSEYESDTPAYPRLGSDEARPLGELLDV</sequence>
<reference evidence="2" key="1">
    <citation type="submission" date="2023-04" db="EMBL/GenBank/DDBJ databases">
        <title>Phytophthora fragariaefolia NBRC 109709.</title>
        <authorList>
            <person name="Ichikawa N."/>
            <person name="Sato H."/>
            <person name="Tonouchi N."/>
        </authorList>
    </citation>
    <scope>NUCLEOTIDE SEQUENCE</scope>
    <source>
        <strain evidence="2">NBRC 109709</strain>
    </source>
</reference>
<accession>A0A9W6X605</accession>
<evidence type="ECO:0000256" key="1">
    <source>
        <dbReference type="SAM" id="MobiDB-lite"/>
    </source>
</evidence>
<name>A0A9W6X605_9STRA</name>
<organism evidence="2 3">
    <name type="scientific">Phytophthora fragariaefolia</name>
    <dbReference type="NCBI Taxonomy" id="1490495"/>
    <lineage>
        <taxon>Eukaryota</taxon>
        <taxon>Sar</taxon>
        <taxon>Stramenopiles</taxon>
        <taxon>Oomycota</taxon>
        <taxon>Peronosporomycetes</taxon>
        <taxon>Peronosporales</taxon>
        <taxon>Peronosporaceae</taxon>
        <taxon>Phytophthora</taxon>
    </lineage>
</organism>
<proteinExistence type="predicted"/>
<dbReference type="Proteomes" id="UP001165121">
    <property type="component" value="Unassembled WGS sequence"/>
</dbReference>
<comment type="caution">
    <text evidence="2">The sequence shown here is derived from an EMBL/GenBank/DDBJ whole genome shotgun (WGS) entry which is preliminary data.</text>
</comment>
<feature type="region of interest" description="Disordered" evidence="1">
    <location>
        <begin position="346"/>
        <end position="371"/>
    </location>
</feature>
<keyword evidence="3" id="KW-1185">Reference proteome</keyword>
<protein>
    <submittedName>
        <fullName evidence="2">Unnamed protein product</fullName>
    </submittedName>
</protein>
<evidence type="ECO:0000313" key="2">
    <source>
        <dbReference type="EMBL" id="GMF32226.1"/>
    </source>
</evidence>
<evidence type="ECO:0000313" key="3">
    <source>
        <dbReference type="Proteomes" id="UP001165121"/>
    </source>
</evidence>
<dbReference type="OrthoDB" id="127502at2759"/>
<dbReference type="AlphaFoldDB" id="A0A9W6X605"/>
<dbReference type="EMBL" id="BSXT01000679">
    <property type="protein sequence ID" value="GMF32226.1"/>
    <property type="molecule type" value="Genomic_DNA"/>
</dbReference>
<gene>
    <name evidence="2" type="ORF">Pfra01_000760000</name>
</gene>